<accession>A0AA38C242</accession>
<keyword evidence="2" id="KW-0119">Carbohydrate metabolism</keyword>
<keyword evidence="6" id="KW-1185">Reference proteome</keyword>
<dbReference type="InterPro" id="IPR055495">
    <property type="entry name" value="CWD_DUF7067"/>
</dbReference>
<dbReference type="InterPro" id="IPR056301">
    <property type="entry name" value="GWD-like_N_Ig"/>
</dbReference>
<organism evidence="5 6">
    <name type="scientific">Taxus chinensis</name>
    <name type="common">Chinese yew</name>
    <name type="synonym">Taxus wallichiana var. chinensis</name>
    <dbReference type="NCBI Taxonomy" id="29808"/>
    <lineage>
        <taxon>Eukaryota</taxon>
        <taxon>Viridiplantae</taxon>
        <taxon>Streptophyta</taxon>
        <taxon>Embryophyta</taxon>
        <taxon>Tracheophyta</taxon>
        <taxon>Spermatophyta</taxon>
        <taxon>Pinopsida</taxon>
        <taxon>Pinidae</taxon>
        <taxon>Conifers II</taxon>
        <taxon>Cupressales</taxon>
        <taxon>Taxaceae</taxon>
        <taxon>Taxus</taxon>
    </lineage>
</organism>
<proteinExistence type="predicted"/>
<dbReference type="PANTHER" id="PTHR46999:SF1">
    <property type="entry name" value="ALPHA-GLUCAN WATER DIKINASE 1, CHLOROPLASTIC"/>
    <property type="match status" value="1"/>
</dbReference>
<reference evidence="5 6" key="1">
    <citation type="journal article" date="2021" name="Nat. Plants">
        <title>The Taxus genome provides insights into paclitaxel biosynthesis.</title>
        <authorList>
            <person name="Xiong X."/>
            <person name="Gou J."/>
            <person name="Liao Q."/>
            <person name="Li Y."/>
            <person name="Zhou Q."/>
            <person name="Bi G."/>
            <person name="Li C."/>
            <person name="Du R."/>
            <person name="Wang X."/>
            <person name="Sun T."/>
            <person name="Guo L."/>
            <person name="Liang H."/>
            <person name="Lu P."/>
            <person name="Wu Y."/>
            <person name="Zhang Z."/>
            <person name="Ro D.K."/>
            <person name="Shang Y."/>
            <person name="Huang S."/>
            <person name="Yan J."/>
        </authorList>
    </citation>
    <scope>NUCLEOTIDE SEQUENCE [LARGE SCALE GENOMIC DNA]</scope>
    <source>
        <strain evidence="5">Ta-2019</strain>
    </source>
</reference>
<dbReference type="AlphaFoldDB" id="A0AA38C242"/>
<evidence type="ECO:0000259" key="4">
    <source>
        <dbReference type="Pfam" id="PF23229"/>
    </source>
</evidence>
<dbReference type="Proteomes" id="UP000824469">
    <property type="component" value="Unassembled WGS sequence"/>
</dbReference>
<dbReference type="EMBL" id="JAHRHJ020002564">
    <property type="protein sequence ID" value="KAH9292685.1"/>
    <property type="molecule type" value="Genomic_DNA"/>
</dbReference>
<evidence type="ECO:0000313" key="5">
    <source>
        <dbReference type="EMBL" id="KAH9292685.1"/>
    </source>
</evidence>
<feature type="non-terminal residue" evidence="5">
    <location>
        <position position="82"/>
    </location>
</feature>
<feature type="domain" description="Alpha-glucan water dikinase-like N-terminal Ig-like" evidence="3">
    <location>
        <begin position="5"/>
        <end position="42"/>
    </location>
</feature>
<comment type="caution">
    <text evidence="5">The sequence shown here is derived from an EMBL/GenBank/DDBJ whole genome shotgun (WGS) entry which is preliminary data.</text>
</comment>
<dbReference type="Pfam" id="PF23229">
    <property type="entry name" value="DUF7067"/>
    <property type="match status" value="1"/>
</dbReference>
<evidence type="ECO:0000256" key="2">
    <source>
        <dbReference type="ARBA" id="ARBA00023277"/>
    </source>
</evidence>
<dbReference type="Pfam" id="PF23166">
    <property type="entry name" value="Ig_N_CWD1"/>
    <property type="match status" value="1"/>
</dbReference>
<sequence>SRETFCLTIEIQDPKICAIEFVLKDEARDKWFKLNGQNVHIDIPRDEINIPNASVPEDLVQVKAFIQWELKGKKTYTLRARK</sequence>
<feature type="domain" description="DUF7067" evidence="4">
    <location>
        <begin position="57"/>
        <end position="80"/>
    </location>
</feature>
<dbReference type="PANTHER" id="PTHR46999">
    <property type="entry name" value="ALPHA-GLUCAN WATER DIKINASE 1, CHLOROPLASTIC-RELATED"/>
    <property type="match status" value="1"/>
</dbReference>
<name>A0AA38C242_TAXCH</name>
<keyword evidence="1" id="KW-0479">Metal-binding</keyword>
<feature type="non-terminal residue" evidence="5">
    <location>
        <position position="1"/>
    </location>
</feature>
<gene>
    <name evidence="5" type="ORF">KI387_042129</name>
</gene>
<protein>
    <submittedName>
        <fullName evidence="5">Uncharacterized protein</fullName>
    </submittedName>
</protein>
<evidence type="ECO:0000256" key="1">
    <source>
        <dbReference type="ARBA" id="ARBA00022723"/>
    </source>
</evidence>
<evidence type="ECO:0000259" key="3">
    <source>
        <dbReference type="Pfam" id="PF23166"/>
    </source>
</evidence>
<dbReference type="GO" id="GO:0046872">
    <property type="term" value="F:metal ion binding"/>
    <property type="evidence" value="ECO:0007669"/>
    <property type="project" value="UniProtKB-KW"/>
</dbReference>
<evidence type="ECO:0000313" key="6">
    <source>
        <dbReference type="Proteomes" id="UP000824469"/>
    </source>
</evidence>